<keyword evidence="3" id="KW-0472">Membrane</keyword>
<dbReference type="EMBL" id="JAUIZM010000007">
    <property type="protein sequence ID" value="KAK1375072.1"/>
    <property type="molecule type" value="Genomic_DNA"/>
</dbReference>
<feature type="coiled-coil region" evidence="1">
    <location>
        <begin position="128"/>
        <end position="162"/>
    </location>
</feature>
<evidence type="ECO:0000313" key="4">
    <source>
        <dbReference type="EMBL" id="KAK1375072.1"/>
    </source>
</evidence>
<reference evidence="4" key="1">
    <citation type="submission" date="2023-02" db="EMBL/GenBank/DDBJ databases">
        <title>Genome of toxic invasive species Heracleum sosnowskyi carries increased number of genes despite the absence of recent whole-genome duplications.</title>
        <authorList>
            <person name="Schelkunov M."/>
            <person name="Shtratnikova V."/>
            <person name="Makarenko M."/>
            <person name="Klepikova A."/>
            <person name="Omelchenko D."/>
            <person name="Novikova G."/>
            <person name="Obukhova E."/>
            <person name="Bogdanov V."/>
            <person name="Penin A."/>
            <person name="Logacheva M."/>
        </authorList>
    </citation>
    <scope>NUCLEOTIDE SEQUENCE</scope>
    <source>
        <strain evidence="4">Hsosn_3</strain>
        <tissue evidence="4">Leaf</tissue>
    </source>
</reference>
<accession>A0AAD8HZ10</accession>
<feature type="region of interest" description="Disordered" evidence="2">
    <location>
        <begin position="1"/>
        <end position="28"/>
    </location>
</feature>
<evidence type="ECO:0000256" key="2">
    <source>
        <dbReference type="SAM" id="MobiDB-lite"/>
    </source>
</evidence>
<keyword evidence="5" id="KW-1185">Reference proteome</keyword>
<sequence length="246" mass="26855">MKTRGTKKSAAPDFELSAAVASPDPSLTDSPPIKFSFNLNTFNIPNTSAAKATSSSKKTNRNDVNNKISTAAAVASVPNGASSPMNNPSSIADLKALASSQLEAVKRQFERSHSDFVKDAQAFHSRLHKRLKIQTQGCQQAMDEAEKEFKKINGQISESQEAMKASYMEFIAEAQASASRVCKTSIPELTQSLENLIGVFWTNGRREQQLHISPAAVMVQFFYFFVLLCIDVALNSETVTIEISLS</sequence>
<dbReference type="PANTHER" id="PTHR37371">
    <property type="entry name" value="OS08G0180400 PROTEIN"/>
    <property type="match status" value="1"/>
</dbReference>
<keyword evidence="3" id="KW-0812">Transmembrane</keyword>
<evidence type="ECO:0000256" key="3">
    <source>
        <dbReference type="SAM" id="Phobius"/>
    </source>
</evidence>
<protein>
    <submittedName>
        <fullName evidence="4">Tumor necrosis factor alpha-induced protein like</fullName>
    </submittedName>
</protein>
<keyword evidence="3" id="KW-1133">Transmembrane helix</keyword>
<dbReference type="AlphaFoldDB" id="A0AAD8HZ10"/>
<keyword evidence="1" id="KW-0175">Coiled coil</keyword>
<feature type="transmembrane region" description="Helical" evidence="3">
    <location>
        <begin position="215"/>
        <end position="234"/>
    </location>
</feature>
<proteinExistence type="predicted"/>
<reference evidence="4" key="2">
    <citation type="submission" date="2023-05" db="EMBL/GenBank/DDBJ databases">
        <authorList>
            <person name="Schelkunov M.I."/>
        </authorList>
    </citation>
    <scope>NUCLEOTIDE SEQUENCE</scope>
    <source>
        <strain evidence="4">Hsosn_3</strain>
        <tissue evidence="4">Leaf</tissue>
    </source>
</reference>
<evidence type="ECO:0000256" key="1">
    <source>
        <dbReference type="SAM" id="Coils"/>
    </source>
</evidence>
<dbReference type="Proteomes" id="UP001237642">
    <property type="component" value="Unassembled WGS sequence"/>
</dbReference>
<evidence type="ECO:0000313" key="5">
    <source>
        <dbReference type="Proteomes" id="UP001237642"/>
    </source>
</evidence>
<organism evidence="4 5">
    <name type="scientific">Heracleum sosnowskyi</name>
    <dbReference type="NCBI Taxonomy" id="360622"/>
    <lineage>
        <taxon>Eukaryota</taxon>
        <taxon>Viridiplantae</taxon>
        <taxon>Streptophyta</taxon>
        <taxon>Embryophyta</taxon>
        <taxon>Tracheophyta</taxon>
        <taxon>Spermatophyta</taxon>
        <taxon>Magnoliopsida</taxon>
        <taxon>eudicotyledons</taxon>
        <taxon>Gunneridae</taxon>
        <taxon>Pentapetalae</taxon>
        <taxon>asterids</taxon>
        <taxon>campanulids</taxon>
        <taxon>Apiales</taxon>
        <taxon>Apiaceae</taxon>
        <taxon>Apioideae</taxon>
        <taxon>apioid superclade</taxon>
        <taxon>Tordylieae</taxon>
        <taxon>Tordyliinae</taxon>
        <taxon>Heracleum</taxon>
    </lineage>
</organism>
<comment type="caution">
    <text evidence="4">The sequence shown here is derived from an EMBL/GenBank/DDBJ whole genome shotgun (WGS) entry which is preliminary data.</text>
</comment>
<gene>
    <name evidence="4" type="ORF">POM88_031265</name>
</gene>
<dbReference type="PANTHER" id="PTHR37371:SF1">
    <property type="entry name" value="KINESIN-LIKE PROTEIN"/>
    <property type="match status" value="1"/>
</dbReference>
<name>A0AAD8HZ10_9APIA</name>